<evidence type="ECO:0000256" key="1">
    <source>
        <dbReference type="ARBA" id="ARBA00011900"/>
    </source>
</evidence>
<dbReference type="STRING" id="335541.Swol_0997"/>
<sequence>MRCYELINEEGKLALIHPLTFMYIKSFEDVRRLIIDKLHINVLVEFGMGGLFPQDIWVDPAFYILESKKHNVFESIFVSLDKYSNTFNQSRKKDFLLEAINDFNNGLNNKHLFKLEQSKFKLIEGLPFIYWISDGFREQFKEKTISELFNPVQGAATTNNHRFLRFWWEVNKSTISINFEVDKHRWVYYSKGGPFNKWYGNMWVLLDWKNNGQDLIDAGAVLRNSSYYFQEGITYSASGSKGASYRYLPSNCIFDTGGSCVFLKKEYKNLHYLIAFLNSPLSRYIINCLNPTVNTQVGDMQRIPVVIPLKEQEECISIFATKNIEIKKHLCSYRIIETNFDKTALTACSETALRDRLLSYLNYENAQLTLVLINEAIINQIVFDVYDLSPEDRRQVETQMGKPVGELPVIAEARDAYLASTTIESETVREFIQKLSITTFDEEKIHSVKDEFATLYQSNNDLDEFCIRHQLNPINVWYWFQESLVLPSGRAAEIALGFLADTCRTVLMEDEDGIIPLAGLPGESGLLDRLEHYYLNHGFTSAQFSQLDELLGRPINEYLEDYFFMNLSDLLNLFRYLPKTPFIWHLSSGPQQGFEAYIIIYKWNRDSLFKLKTRYLGKRVESLEFRQIQLADSKTAQAQNEKEKIRLQLQEIAEFTSKIDELIAEGYDPQLDGGVGKNIAPLQKKGLLRSEVLTAGQLDKYLKADW</sequence>
<evidence type="ECO:0000313" key="5">
    <source>
        <dbReference type="EMBL" id="ABI68311.1"/>
    </source>
</evidence>
<evidence type="ECO:0000256" key="4">
    <source>
        <dbReference type="ARBA" id="ARBA00047942"/>
    </source>
</evidence>
<dbReference type="EMBL" id="CP000448">
    <property type="protein sequence ID" value="ABI68311.1"/>
    <property type="molecule type" value="Genomic_DNA"/>
</dbReference>
<dbReference type="eggNOG" id="COG0732">
    <property type="taxonomic scope" value="Bacteria"/>
</dbReference>
<name>Q0AY93_SYNWW</name>
<evidence type="ECO:0000256" key="2">
    <source>
        <dbReference type="ARBA" id="ARBA00022603"/>
    </source>
</evidence>
<dbReference type="SUPFAM" id="SSF53335">
    <property type="entry name" value="S-adenosyl-L-methionine-dependent methyltransferases"/>
    <property type="match status" value="1"/>
</dbReference>
<dbReference type="KEGG" id="swo:Swol_0997"/>
<dbReference type="SUPFAM" id="SSF116734">
    <property type="entry name" value="DNA methylase specificity domain"/>
    <property type="match status" value="1"/>
</dbReference>
<dbReference type="HOGENOM" id="CLU_007510_3_0_9"/>
<evidence type="ECO:0000256" key="3">
    <source>
        <dbReference type="ARBA" id="ARBA00022679"/>
    </source>
</evidence>
<gene>
    <name evidence="5" type="ordered locus">Swol_0997</name>
</gene>
<accession>Q0AY93</accession>
<comment type="catalytic activity">
    <reaction evidence="4">
        <text>a 2'-deoxyadenosine in DNA + S-adenosyl-L-methionine = an N(6)-methyl-2'-deoxyadenosine in DNA + S-adenosyl-L-homocysteine + H(+)</text>
        <dbReference type="Rhea" id="RHEA:15197"/>
        <dbReference type="Rhea" id="RHEA-COMP:12418"/>
        <dbReference type="Rhea" id="RHEA-COMP:12419"/>
        <dbReference type="ChEBI" id="CHEBI:15378"/>
        <dbReference type="ChEBI" id="CHEBI:57856"/>
        <dbReference type="ChEBI" id="CHEBI:59789"/>
        <dbReference type="ChEBI" id="CHEBI:90615"/>
        <dbReference type="ChEBI" id="CHEBI:90616"/>
        <dbReference type="EC" id="2.1.1.72"/>
    </reaction>
</comment>
<dbReference type="Proteomes" id="UP000001968">
    <property type="component" value="Chromosome"/>
</dbReference>
<keyword evidence="6" id="KW-1185">Reference proteome</keyword>
<dbReference type="REBASE" id="19301">
    <property type="entry name" value="SwoGORF991P"/>
</dbReference>
<dbReference type="GO" id="GO:0032259">
    <property type="term" value="P:methylation"/>
    <property type="evidence" value="ECO:0007669"/>
    <property type="project" value="UniProtKB-KW"/>
</dbReference>
<organism evidence="5 6">
    <name type="scientific">Syntrophomonas wolfei subsp. wolfei (strain DSM 2245B / Goettingen)</name>
    <dbReference type="NCBI Taxonomy" id="335541"/>
    <lineage>
        <taxon>Bacteria</taxon>
        <taxon>Bacillati</taxon>
        <taxon>Bacillota</taxon>
        <taxon>Clostridia</taxon>
        <taxon>Eubacteriales</taxon>
        <taxon>Syntrophomonadaceae</taxon>
        <taxon>Syntrophomonas</taxon>
    </lineage>
</organism>
<protein>
    <recommendedName>
        <fullName evidence="1">site-specific DNA-methyltransferase (adenine-specific)</fullName>
        <ecNumber evidence="1">2.1.1.72</ecNumber>
    </recommendedName>
</protein>
<dbReference type="InterPro" id="IPR050953">
    <property type="entry name" value="N4_N6_ade-DNA_methylase"/>
</dbReference>
<keyword evidence="3" id="KW-0808">Transferase</keyword>
<dbReference type="PANTHER" id="PTHR33841">
    <property type="entry name" value="DNA METHYLTRANSFERASE YEEA-RELATED"/>
    <property type="match status" value="1"/>
</dbReference>
<proteinExistence type="predicted"/>
<dbReference type="Gene3D" id="3.40.50.150">
    <property type="entry name" value="Vaccinia Virus protein VP39"/>
    <property type="match status" value="1"/>
</dbReference>
<evidence type="ECO:0000313" key="6">
    <source>
        <dbReference type="Proteomes" id="UP000001968"/>
    </source>
</evidence>
<dbReference type="InterPro" id="IPR029063">
    <property type="entry name" value="SAM-dependent_MTases_sf"/>
</dbReference>
<dbReference type="EC" id="2.1.1.72" evidence="1"/>
<dbReference type="PANTHER" id="PTHR33841:SF1">
    <property type="entry name" value="DNA METHYLTRANSFERASE A"/>
    <property type="match status" value="1"/>
</dbReference>
<dbReference type="AlphaFoldDB" id="Q0AY93"/>
<dbReference type="GO" id="GO:0009007">
    <property type="term" value="F:site-specific DNA-methyltransferase (adenine-specific) activity"/>
    <property type="evidence" value="ECO:0007669"/>
    <property type="project" value="UniProtKB-EC"/>
</dbReference>
<keyword evidence="2" id="KW-0489">Methyltransferase</keyword>
<reference evidence="6" key="1">
    <citation type="journal article" date="2010" name="Environ. Microbiol.">
        <title>The genome of Syntrophomonas wolfei: new insights into syntrophic metabolism and biohydrogen production.</title>
        <authorList>
            <person name="Sieber J.R."/>
            <person name="Sims D.R."/>
            <person name="Han C."/>
            <person name="Kim E."/>
            <person name="Lykidis A."/>
            <person name="Lapidus A.L."/>
            <person name="McDonnald E."/>
            <person name="Rohlin L."/>
            <person name="Culley D.E."/>
            <person name="Gunsalus R."/>
            <person name="McInerney M.J."/>
        </authorList>
    </citation>
    <scope>NUCLEOTIDE SEQUENCE [LARGE SCALE GENOMIC DNA]</scope>
    <source>
        <strain evidence="6">DSM 2245B / Goettingen</strain>
    </source>
</reference>